<dbReference type="Gene3D" id="1.20.1270.180">
    <property type="match status" value="1"/>
</dbReference>
<evidence type="ECO:0000256" key="1">
    <source>
        <dbReference type="SAM" id="SignalP"/>
    </source>
</evidence>
<evidence type="ECO:0000313" key="3">
    <source>
        <dbReference type="EMBL" id="OUJ75524.1"/>
    </source>
</evidence>
<comment type="caution">
    <text evidence="3">The sequence shown here is derived from an EMBL/GenBank/DDBJ whole genome shotgun (WGS) entry which is preliminary data.</text>
</comment>
<sequence>MKKGVLLVALLVASLAATAQTQAAMNAKTCGEYRKADQQLNQLYQQVLKLYAKDAVFLKAFKASQVAWLKFRDAQTEALFPKQPTEVKQVTYGSVYSLCNCQSLTSLTNDRNKQLKVWVVGIEEGDVCSGSVRRKAQ</sequence>
<dbReference type="InterPro" id="IPR009739">
    <property type="entry name" value="LprI-like_N"/>
</dbReference>
<proteinExistence type="predicted"/>
<feature type="domain" description="Lysozyme inhibitor LprI-like N-terminal" evidence="2">
    <location>
        <begin position="17"/>
        <end position="115"/>
    </location>
</feature>
<keyword evidence="1" id="KW-0732">Signal</keyword>
<evidence type="ECO:0000259" key="2">
    <source>
        <dbReference type="Pfam" id="PF07007"/>
    </source>
</evidence>
<dbReference type="AlphaFoldDB" id="A0A243WK90"/>
<protein>
    <recommendedName>
        <fullName evidence="2">Lysozyme inhibitor LprI-like N-terminal domain-containing protein</fullName>
    </recommendedName>
</protein>
<reference evidence="3 4" key="1">
    <citation type="submission" date="2017-01" db="EMBL/GenBank/DDBJ databases">
        <title>A new Hymenobacter.</title>
        <authorList>
            <person name="Liang Y."/>
            <person name="Feng F."/>
        </authorList>
    </citation>
    <scope>NUCLEOTIDE SEQUENCE [LARGE SCALE GENOMIC DNA]</scope>
    <source>
        <strain evidence="3">MIMBbqt21</strain>
    </source>
</reference>
<keyword evidence="4" id="KW-1185">Reference proteome</keyword>
<name>A0A243WK90_9BACT</name>
<gene>
    <name evidence="3" type="ORF">BXP70_05815</name>
</gene>
<accession>A0A243WK90</accession>
<organism evidence="3 4">
    <name type="scientific">Hymenobacter crusticola</name>
    <dbReference type="NCBI Taxonomy" id="1770526"/>
    <lineage>
        <taxon>Bacteria</taxon>
        <taxon>Pseudomonadati</taxon>
        <taxon>Bacteroidota</taxon>
        <taxon>Cytophagia</taxon>
        <taxon>Cytophagales</taxon>
        <taxon>Hymenobacteraceae</taxon>
        <taxon>Hymenobacter</taxon>
    </lineage>
</organism>
<dbReference type="Proteomes" id="UP000194873">
    <property type="component" value="Unassembled WGS sequence"/>
</dbReference>
<dbReference type="EMBL" id="MTSE01000002">
    <property type="protein sequence ID" value="OUJ75524.1"/>
    <property type="molecule type" value="Genomic_DNA"/>
</dbReference>
<feature type="chain" id="PRO_5012421894" description="Lysozyme inhibitor LprI-like N-terminal domain-containing protein" evidence="1">
    <location>
        <begin position="20"/>
        <end position="137"/>
    </location>
</feature>
<dbReference type="Pfam" id="PF07007">
    <property type="entry name" value="LprI"/>
    <property type="match status" value="1"/>
</dbReference>
<feature type="signal peptide" evidence="1">
    <location>
        <begin position="1"/>
        <end position="19"/>
    </location>
</feature>
<evidence type="ECO:0000313" key="4">
    <source>
        <dbReference type="Proteomes" id="UP000194873"/>
    </source>
</evidence>
<dbReference type="RefSeq" id="WP_086593067.1">
    <property type="nucleotide sequence ID" value="NZ_MTSE01000002.1"/>
</dbReference>